<proteinExistence type="predicted"/>
<evidence type="ECO:0000313" key="7">
    <source>
        <dbReference type="Proteomes" id="UP001652582"/>
    </source>
</evidence>
<evidence type="ECO:0000256" key="1">
    <source>
        <dbReference type="ARBA" id="ARBA00004123"/>
    </source>
</evidence>
<reference evidence="8" key="1">
    <citation type="submission" date="2025-08" db="UniProtKB">
        <authorList>
            <consortium name="RefSeq"/>
        </authorList>
    </citation>
    <scope>IDENTIFICATION</scope>
</reference>
<dbReference type="AlphaFoldDB" id="A0A6J1N6Q1"/>
<keyword evidence="7" id="KW-1185">Reference proteome</keyword>
<dbReference type="RefSeq" id="XP_023938651.2">
    <property type="nucleotide sequence ID" value="XM_024082883.2"/>
</dbReference>
<dbReference type="Proteomes" id="UP001652582">
    <property type="component" value="Chromosome Z"/>
</dbReference>
<dbReference type="PANTHER" id="PTHR10880">
    <property type="entry name" value="MORTALITY FACTOR 4-LIKE PROTEIN"/>
    <property type="match status" value="1"/>
</dbReference>
<dbReference type="GO" id="GO:0006325">
    <property type="term" value="P:chromatin organization"/>
    <property type="evidence" value="ECO:0007669"/>
    <property type="project" value="UniProtKB-KW"/>
</dbReference>
<evidence type="ECO:0000256" key="2">
    <source>
        <dbReference type="ARBA" id="ARBA00022853"/>
    </source>
</evidence>
<dbReference type="InterPro" id="IPR026541">
    <property type="entry name" value="MRG_dom"/>
</dbReference>
<accession>A0A6J1N6Q1</accession>
<dbReference type="KEGG" id="bany:112046283"/>
<sequence>MDNYLTFKELREPVNQLKFKALVKQTNNLKAHFNMTLSKLLYKFERSQYSVMVKEFPDTAMSEVYGGIHLLRLFVKLSRVRPFSCTAPNKKALKLPVVLAYVQDFSNYLCDNWSTFFSMQDYEDASLEYLMEYKHASVEARTAYRVVALLRRAACMVSHTAAQIACVLTKVHRLLARRVARARELAQYRSKLAGKVCAAWIATRHPIDRSGGARTSLC</sequence>
<evidence type="ECO:0000256" key="4">
    <source>
        <dbReference type="ARBA" id="ARBA00023163"/>
    </source>
</evidence>
<keyword evidence="5" id="KW-0539">Nucleus</keyword>
<dbReference type="GO" id="GO:0005634">
    <property type="term" value="C:nucleus"/>
    <property type="evidence" value="ECO:0007669"/>
    <property type="project" value="UniProtKB-SubCell"/>
</dbReference>
<dbReference type="GO" id="GO:0035267">
    <property type="term" value="C:NuA4 histone acetyltransferase complex"/>
    <property type="evidence" value="ECO:0007669"/>
    <property type="project" value="TreeGrafter"/>
</dbReference>
<keyword evidence="2" id="KW-0156">Chromatin regulator</keyword>
<feature type="domain" description="MRG" evidence="6">
    <location>
        <begin position="20"/>
        <end position="123"/>
    </location>
</feature>
<dbReference type="GO" id="GO:0006355">
    <property type="term" value="P:regulation of DNA-templated transcription"/>
    <property type="evidence" value="ECO:0007669"/>
    <property type="project" value="InterPro"/>
</dbReference>
<evidence type="ECO:0000313" key="8">
    <source>
        <dbReference type="RefSeq" id="XP_023938651.2"/>
    </source>
</evidence>
<protein>
    <submittedName>
        <fullName evidence="8">Mortality factor 4-like protein 1</fullName>
    </submittedName>
</protein>
<keyword evidence="4" id="KW-0804">Transcription</keyword>
<organism evidence="7 8">
    <name type="scientific">Bicyclus anynana</name>
    <name type="common">Squinting bush brown butterfly</name>
    <dbReference type="NCBI Taxonomy" id="110368"/>
    <lineage>
        <taxon>Eukaryota</taxon>
        <taxon>Metazoa</taxon>
        <taxon>Ecdysozoa</taxon>
        <taxon>Arthropoda</taxon>
        <taxon>Hexapoda</taxon>
        <taxon>Insecta</taxon>
        <taxon>Pterygota</taxon>
        <taxon>Neoptera</taxon>
        <taxon>Endopterygota</taxon>
        <taxon>Lepidoptera</taxon>
        <taxon>Glossata</taxon>
        <taxon>Ditrysia</taxon>
        <taxon>Papilionoidea</taxon>
        <taxon>Nymphalidae</taxon>
        <taxon>Satyrinae</taxon>
        <taxon>Satyrini</taxon>
        <taxon>Mycalesina</taxon>
        <taxon>Bicyclus</taxon>
    </lineage>
</organism>
<dbReference type="OrthoDB" id="124855at2759"/>
<dbReference type="InterPro" id="IPR008676">
    <property type="entry name" value="MRG"/>
</dbReference>
<evidence type="ECO:0000256" key="3">
    <source>
        <dbReference type="ARBA" id="ARBA00023015"/>
    </source>
</evidence>
<dbReference type="InterPro" id="IPR038217">
    <property type="entry name" value="MRG_C_sf"/>
</dbReference>
<evidence type="ECO:0000256" key="5">
    <source>
        <dbReference type="ARBA" id="ARBA00023242"/>
    </source>
</evidence>
<dbReference type="GeneID" id="112046283"/>
<evidence type="ECO:0000259" key="6">
    <source>
        <dbReference type="Pfam" id="PF05712"/>
    </source>
</evidence>
<keyword evidence="3" id="KW-0805">Transcription regulation</keyword>
<name>A0A6J1N6Q1_BICAN</name>
<dbReference type="Gene3D" id="1.10.274.30">
    <property type="entry name" value="MRG domain"/>
    <property type="match status" value="1"/>
</dbReference>
<comment type="subcellular location">
    <subcellularLocation>
        <location evidence="1">Nucleus</location>
    </subcellularLocation>
</comment>
<dbReference type="Pfam" id="PF05712">
    <property type="entry name" value="MRG"/>
    <property type="match status" value="1"/>
</dbReference>
<dbReference type="PROSITE" id="PS51640">
    <property type="entry name" value="MRG"/>
    <property type="match status" value="1"/>
</dbReference>
<gene>
    <name evidence="8" type="primary">LOC112046283</name>
</gene>
<dbReference type="PANTHER" id="PTHR10880:SF48">
    <property type="entry name" value="MORTALITY FACTOR 4 LIKE 2"/>
    <property type="match status" value="1"/>
</dbReference>